<dbReference type="Gene3D" id="2.40.260.10">
    <property type="entry name" value="Sortase"/>
    <property type="match status" value="1"/>
</dbReference>
<dbReference type="InterPro" id="IPR053465">
    <property type="entry name" value="Sortase_Class_E"/>
</dbReference>
<dbReference type="SUPFAM" id="SSF63817">
    <property type="entry name" value="Sortase"/>
    <property type="match status" value="1"/>
</dbReference>
<feature type="compositionally biased region" description="Basic and acidic residues" evidence="3">
    <location>
        <begin position="100"/>
        <end position="117"/>
    </location>
</feature>
<dbReference type="GO" id="GO:0016787">
    <property type="term" value="F:hydrolase activity"/>
    <property type="evidence" value="ECO:0007669"/>
    <property type="project" value="UniProtKB-KW"/>
</dbReference>
<feature type="compositionally biased region" description="Basic and acidic residues" evidence="3">
    <location>
        <begin position="176"/>
        <end position="197"/>
    </location>
</feature>
<feature type="region of interest" description="Disordered" evidence="3">
    <location>
        <begin position="1"/>
        <end position="202"/>
    </location>
</feature>
<feature type="active site" description="Acyl-thioester intermediate" evidence="2">
    <location>
        <position position="570"/>
    </location>
</feature>
<dbReference type="InterPro" id="IPR042003">
    <property type="entry name" value="Sortase_E"/>
</dbReference>
<reference evidence="4" key="1">
    <citation type="submission" date="2021-01" db="EMBL/GenBank/DDBJ databases">
        <title>Whole genome shotgun sequence of Planosporangium mesophilum NBRC 109066.</title>
        <authorList>
            <person name="Komaki H."/>
            <person name="Tamura T."/>
        </authorList>
    </citation>
    <scope>NUCLEOTIDE SEQUENCE</scope>
    <source>
        <strain evidence="4">NBRC 109066</strain>
    </source>
</reference>
<proteinExistence type="predicted"/>
<keyword evidence="1" id="KW-0378">Hydrolase</keyword>
<evidence type="ECO:0000256" key="1">
    <source>
        <dbReference type="ARBA" id="ARBA00022801"/>
    </source>
</evidence>
<feature type="region of interest" description="Disordered" evidence="3">
    <location>
        <begin position="316"/>
        <end position="353"/>
    </location>
</feature>
<comment type="caution">
    <text evidence="4">The sequence shown here is derived from an EMBL/GenBank/DDBJ whole genome shotgun (WGS) entry which is preliminary data.</text>
</comment>
<feature type="active site" description="Proton donor/acceptor" evidence="2">
    <location>
        <position position="504"/>
    </location>
</feature>
<name>A0A8J3X0C5_9ACTN</name>
<sequence length="604" mass="64091">MTNHPYSPHPHRPRHSAPDEDAASTAILPQLADHGPAAQPGRGQGVPRQAVPPTAEPPRQPRGAARVVPPEAVVPAQPVPPDRLAPLPERGGSRPARRARAADEWDHRELDHHREPESGGQRHSQISDRQQHGQAPDRWHEPPAPVDPWQERAPYPQPAPYPEPVGYPQPAAYPEPRPEVGPEMRPARRSDGGDPRYAEPVGPGIIWTVDAMEDEPTVVGIGPATPRRRPDGPAQHGEAGPNGTRLTGVHQGNGIVNGVRSANGTPPPGATLNGARAGAALNGARSGAALNGAPAFTGAVSGVGALSEPTAVIPKLHVSPTGDGTIPVIPPKRPSSDDNGAADSAGEPPRGVTVVPLRPVRTQEGYRSVYSHLTRRSAGSVIRDIVRSVGELCITLGMIMLLFAAYEVWGKTAAVNAHQDDLNSQLAQDWGSPTPAGPSPSASAAANVLPPPDGKAIARMYIPRIGKQWIVVQGVSPGDIRFAPGHYPSSAMPGQVGNFSVAGHRTPAIFWDLDQLKTNDEIILETRDTWYVYRTSEFRIVSPNAVEVVAPVPNQPGKKPTDAVLTLTTCNPKFNNYQRLIVHAVLDPSQTRAHDKGRPAALGG</sequence>
<dbReference type="NCBIfam" id="TIGR01076">
    <property type="entry name" value="sortase_fam"/>
    <property type="match status" value="1"/>
</dbReference>
<feature type="region of interest" description="Disordered" evidence="3">
    <location>
        <begin position="221"/>
        <end position="244"/>
    </location>
</feature>
<accession>A0A8J3X0C5</accession>
<organism evidence="4 5">
    <name type="scientific">Planosporangium mesophilum</name>
    <dbReference type="NCBI Taxonomy" id="689768"/>
    <lineage>
        <taxon>Bacteria</taxon>
        <taxon>Bacillati</taxon>
        <taxon>Actinomycetota</taxon>
        <taxon>Actinomycetes</taxon>
        <taxon>Micromonosporales</taxon>
        <taxon>Micromonosporaceae</taxon>
        <taxon>Planosporangium</taxon>
    </lineage>
</organism>
<dbReference type="Proteomes" id="UP000599074">
    <property type="component" value="Unassembled WGS sequence"/>
</dbReference>
<evidence type="ECO:0000313" key="5">
    <source>
        <dbReference type="Proteomes" id="UP000599074"/>
    </source>
</evidence>
<dbReference type="NCBIfam" id="NF033747">
    <property type="entry name" value="class_E_sortase"/>
    <property type="match status" value="1"/>
</dbReference>
<dbReference type="Pfam" id="PF04203">
    <property type="entry name" value="Sortase"/>
    <property type="match status" value="1"/>
</dbReference>
<dbReference type="CDD" id="cd05830">
    <property type="entry name" value="Sortase_E"/>
    <property type="match status" value="1"/>
</dbReference>
<feature type="compositionally biased region" description="Pro residues" evidence="3">
    <location>
        <begin position="155"/>
        <end position="175"/>
    </location>
</feature>
<feature type="compositionally biased region" description="Low complexity" evidence="3">
    <location>
        <begin position="439"/>
        <end position="448"/>
    </location>
</feature>
<feature type="region of interest" description="Disordered" evidence="3">
    <location>
        <begin position="426"/>
        <end position="448"/>
    </location>
</feature>
<feature type="compositionally biased region" description="Basic and acidic residues" evidence="3">
    <location>
        <begin position="125"/>
        <end position="141"/>
    </location>
</feature>
<evidence type="ECO:0000256" key="2">
    <source>
        <dbReference type="PIRSR" id="PIRSR605754-1"/>
    </source>
</evidence>
<keyword evidence="5" id="KW-1185">Reference proteome</keyword>
<dbReference type="EMBL" id="BOON01000017">
    <property type="protein sequence ID" value="GII22204.1"/>
    <property type="molecule type" value="Genomic_DNA"/>
</dbReference>
<dbReference type="InterPro" id="IPR023365">
    <property type="entry name" value="Sortase_dom-sf"/>
</dbReference>
<gene>
    <name evidence="4" type="ORF">Pme01_18010</name>
</gene>
<feature type="compositionally biased region" description="Low complexity" evidence="3">
    <location>
        <begin position="61"/>
        <end position="76"/>
    </location>
</feature>
<dbReference type="RefSeq" id="WP_168113602.1">
    <property type="nucleotide sequence ID" value="NZ_BOON01000017.1"/>
</dbReference>
<dbReference type="InterPro" id="IPR005754">
    <property type="entry name" value="Sortase"/>
</dbReference>
<protein>
    <recommendedName>
        <fullName evidence="6">Class E sortase</fullName>
    </recommendedName>
</protein>
<evidence type="ECO:0000313" key="4">
    <source>
        <dbReference type="EMBL" id="GII22204.1"/>
    </source>
</evidence>
<evidence type="ECO:0008006" key="6">
    <source>
        <dbReference type="Google" id="ProtNLM"/>
    </source>
</evidence>
<dbReference type="AlphaFoldDB" id="A0A8J3X0C5"/>
<evidence type="ECO:0000256" key="3">
    <source>
        <dbReference type="SAM" id="MobiDB-lite"/>
    </source>
</evidence>